<dbReference type="EMBL" id="QKWP01000088">
    <property type="protein sequence ID" value="RIB27756.1"/>
    <property type="molecule type" value="Genomic_DNA"/>
</dbReference>
<organism evidence="1 2">
    <name type="scientific">Gigaspora rosea</name>
    <dbReference type="NCBI Taxonomy" id="44941"/>
    <lineage>
        <taxon>Eukaryota</taxon>
        <taxon>Fungi</taxon>
        <taxon>Fungi incertae sedis</taxon>
        <taxon>Mucoromycota</taxon>
        <taxon>Glomeromycotina</taxon>
        <taxon>Glomeromycetes</taxon>
        <taxon>Diversisporales</taxon>
        <taxon>Gigasporaceae</taxon>
        <taxon>Gigaspora</taxon>
    </lineage>
</organism>
<evidence type="ECO:0000313" key="1">
    <source>
        <dbReference type="EMBL" id="RIB27756.1"/>
    </source>
</evidence>
<dbReference type="Proteomes" id="UP000266673">
    <property type="component" value="Unassembled WGS sequence"/>
</dbReference>
<reference evidence="1 2" key="1">
    <citation type="submission" date="2018-06" db="EMBL/GenBank/DDBJ databases">
        <title>Comparative genomics reveals the genomic features of Rhizophagus irregularis, R. cerebriforme, R. diaphanum and Gigaspora rosea, and their symbiotic lifestyle signature.</title>
        <authorList>
            <person name="Morin E."/>
            <person name="San Clemente H."/>
            <person name="Chen E.C.H."/>
            <person name="De La Providencia I."/>
            <person name="Hainaut M."/>
            <person name="Kuo A."/>
            <person name="Kohler A."/>
            <person name="Murat C."/>
            <person name="Tang N."/>
            <person name="Roy S."/>
            <person name="Loubradou J."/>
            <person name="Henrissat B."/>
            <person name="Grigoriev I.V."/>
            <person name="Corradi N."/>
            <person name="Roux C."/>
            <person name="Martin F.M."/>
        </authorList>
    </citation>
    <scope>NUCLEOTIDE SEQUENCE [LARGE SCALE GENOMIC DNA]</scope>
    <source>
        <strain evidence="1 2">DAOM 194757</strain>
    </source>
</reference>
<gene>
    <name evidence="1" type="ORF">C2G38_1694737</name>
</gene>
<proteinExistence type="predicted"/>
<evidence type="ECO:0000313" key="2">
    <source>
        <dbReference type="Proteomes" id="UP000266673"/>
    </source>
</evidence>
<keyword evidence="2" id="KW-1185">Reference proteome</keyword>
<protein>
    <submittedName>
        <fullName evidence="1">Uncharacterized protein</fullName>
    </submittedName>
</protein>
<sequence>MSCEQQNNFLINVQHTLNLLVGLLMKWKKKLPKSYLNNWYLFQLWLLDPKLNIQIKCLVNFAEHFYEPLMHFLIGQDKIPRIYQNNQLNILPPGRRAHKMPDKVYVWYKFLQELTKNFEIFFSDELLEALDNFTSEEFGIFFNSLEKEIIKSLKYYEKWFLQWLHYLWLFAIWEVTMLDHLHLVFTMQF</sequence>
<name>A0A397W8S4_9GLOM</name>
<accession>A0A397W8S4</accession>
<comment type="caution">
    <text evidence="1">The sequence shown here is derived from an EMBL/GenBank/DDBJ whole genome shotgun (WGS) entry which is preliminary data.</text>
</comment>
<dbReference type="AlphaFoldDB" id="A0A397W8S4"/>
<dbReference type="OrthoDB" id="2419893at2759"/>